<dbReference type="EMBL" id="CCKQ01017860">
    <property type="protein sequence ID" value="CDW89763.1"/>
    <property type="molecule type" value="Genomic_DNA"/>
</dbReference>
<protein>
    <submittedName>
        <fullName evidence="2">Uncharacterized protein</fullName>
    </submittedName>
</protein>
<dbReference type="InParanoid" id="A0A078B866"/>
<evidence type="ECO:0000313" key="3">
    <source>
        <dbReference type="Proteomes" id="UP000039865"/>
    </source>
</evidence>
<sequence>MIHWSERQKLNFKNDPNVLQTPKKRQYPERNLHYVSNNSVLLPEINSNNISINDLSFNGKGQGVNRLGAGISNQRSINNIRNQQTYQSPMKSRNDVIKPNEIEVTPQFKQLMEQTQPAGLSRNDFAMTFNTRRQLNLGSQIINQREKFPNYNILQGLKRHQLDNDRSVDNIKQSLKQGQHYINKLQQDYKREISLSQLRPNGTANLLKFNNQIYELPSYDLQGNQPYGAAPSGLGEQRDYIVKLNPYYDYSADAKYQELKNKADQSSIQNQSLRAEEQNQGCYQDQNFNGKHSRNLIARRNSELIKGILNDSQNIKQQEMNRKLNQTMMEDKTDYTFNQGLVKGYIDIQDQEMDTEASTLNKTLENSLDTQKQTSPPKVSNGNDSLISKAAEQSINQNSIDRGNIIGHSSQIQFDDQTQTHNDSQQNLQINNSRRQLGNQLEEINDPFYIEQQRRLAKLRQAQMKQDQIFQQHLQ</sequence>
<accession>A0A078B866</accession>
<proteinExistence type="predicted"/>
<feature type="region of interest" description="Disordered" evidence="1">
    <location>
        <begin position="365"/>
        <end position="384"/>
    </location>
</feature>
<dbReference type="AlphaFoldDB" id="A0A078B866"/>
<gene>
    <name evidence="2" type="primary">Contig3782.g4051</name>
    <name evidence="2" type="ORF">STYLEM_18901</name>
</gene>
<dbReference type="Proteomes" id="UP000039865">
    <property type="component" value="Unassembled WGS sequence"/>
</dbReference>
<evidence type="ECO:0000256" key="1">
    <source>
        <dbReference type="SAM" id="MobiDB-lite"/>
    </source>
</evidence>
<evidence type="ECO:0000313" key="2">
    <source>
        <dbReference type="EMBL" id="CDW89763.1"/>
    </source>
</evidence>
<keyword evidence="3" id="KW-1185">Reference proteome</keyword>
<reference evidence="2 3" key="1">
    <citation type="submission" date="2014-06" db="EMBL/GenBank/DDBJ databases">
        <authorList>
            <person name="Swart Estienne"/>
        </authorList>
    </citation>
    <scope>NUCLEOTIDE SEQUENCE [LARGE SCALE GENOMIC DNA]</scope>
    <source>
        <strain evidence="2 3">130c</strain>
    </source>
</reference>
<organism evidence="2 3">
    <name type="scientific">Stylonychia lemnae</name>
    <name type="common">Ciliate</name>
    <dbReference type="NCBI Taxonomy" id="5949"/>
    <lineage>
        <taxon>Eukaryota</taxon>
        <taxon>Sar</taxon>
        <taxon>Alveolata</taxon>
        <taxon>Ciliophora</taxon>
        <taxon>Intramacronucleata</taxon>
        <taxon>Spirotrichea</taxon>
        <taxon>Stichotrichia</taxon>
        <taxon>Sporadotrichida</taxon>
        <taxon>Oxytrichidae</taxon>
        <taxon>Stylonychinae</taxon>
        <taxon>Stylonychia</taxon>
    </lineage>
</organism>
<name>A0A078B866_STYLE</name>